<protein>
    <recommendedName>
        <fullName evidence="4">CCHC-type domain-containing protein</fullName>
    </recommendedName>
</protein>
<keyword evidence="1" id="KW-0863">Zinc-finger</keyword>
<feature type="transmembrane region" description="Helical" evidence="3">
    <location>
        <begin position="419"/>
        <end position="438"/>
    </location>
</feature>
<keyword evidence="3" id="KW-0812">Transmembrane</keyword>
<reference evidence="5 6" key="1">
    <citation type="journal article" date="2019" name="Sci. Rep.">
        <title>A high-quality genome of Eragrostis curvula grass provides insights into Poaceae evolution and supports new strategies to enhance forage quality.</title>
        <authorList>
            <person name="Carballo J."/>
            <person name="Santos B.A.C.M."/>
            <person name="Zappacosta D."/>
            <person name="Garbus I."/>
            <person name="Selva J.P."/>
            <person name="Gallo C.A."/>
            <person name="Diaz A."/>
            <person name="Albertini E."/>
            <person name="Caccamo M."/>
            <person name="Echenique V."/>
        </authorList>
    </citation>
    <scope>NUCLEOTIDE SEQUENCE [LARGE SCALE GENOMIC DNA]</scope>
    <source>
        <strain evidence="6">cv. Victoria</strain>
        <tissue evidence="5">Leaf</tissue>
    </source>
</reference>
<keyword evidence="1" id="KW-0862">Zinc</keyword>
<dbReference type="Gramene" id="TVU14684">
    <property type="protein sequence ID" value="TVU14684"/>
    <property type="gene ID" value="EJB05_38168"/>
</dbReference>
<dbReference type="PANTHER" id="PTHR47482">
    <property type="entry name" value="OS11G0632001 PROTEIN"/>
    <property type="match status" value="1"/>
</dbReference>
<dbReference type="Proteomes" id="UP000324897">
    <property type="component" value="Unassembled WGS sequence"/>
</dbReference>
<dbReference type="EMBL" id="RWGY01000031">
    <property type="protein sequence ID" value="TVU14684.1"/>
    <property type="molecule type" value="Genomic_DNA"/>
</dbReference>
<keyword evidence="3" id="KW-1133">Transmembrane helix</keyword>
<evidence type="ECO:0000313" key="6">
    <source>
        <dbReference type="Proteomes" id="UP000324897"/>
    </source>
</evidence>
<evidence type="ECO:0000256" key="2">
    <source>
        <dbReference type="SAM" id="MobiDB-lite"/>
    </source>
</evidence>
<organism evidence="5 6">
    <name type="scientific">Eragrostis curvula</name>
    <name type="common">weeping love grass</name>
    <dbReference type="NCBI Taxonomy" id="38414"/>
    <lineage>
        <taxon>Eukaryota</taxon>
        <taxon>Viridiplantae</taxon>
        <taxon>Streptophyta</taxon>
        <taxon>Embryophyta</taxon>
        <taxon>Tracheophyta</taxon>
        <taxon>Spermatophyta</taxon>
        <taxon>Magnoliopsida</taxon>
        <taxon>Liliopsida</taxon>
        <taxon>Poales</taxon>
        <taxon>Poaceae</taxon>
        <taxon>PACMAD clade</taxon>
        <taxon>Chloridoideae</taxon>
        <taxon>Eragrostideae</taxon>
        <taxon>Eragrostidinae</taxon>
        <taxon>Eragrostis</taxon>
    </lineage>
</organism>
<accession>A0A5J9TTK6</accession>
<feature type="region of interest" description="Disordered" evidence="2">
    <location>
        <begin position="205"/>
        <end position="257"/>
    </location>
</feature>
<keyword evidence="3" id="KW-0472">Membrane</keyword>
<feature type="domain" description="CCHC-type" evidence="4">
    <location>
        <begin position="303"/>
        <end position="316"/>
    </location>
</feature>
<dbReference type="GO" id="GO:0008270">
    <property type="term" value="F:zinc ion binding"/>
    <property type="evidence" value="ECO:0007669"/>
    <property type="project" value="UniProtKB-KW"/>
</dbReference>
<dbReference type="PROSITE" id="PS50158">
    <property type="entry name" value="ZF_CCHC"/>
    <property type="match status" value="1"/>
</dbReference>
<gene>
    <name evidence="5" type="ORF">EJB05_38168</name>
</gene>
<dbReference type="AlphaFoldDB" id="A0A5J9TTK6"/>
<dbReference type="SUPFAM" id="SSF57756">
    <property type="entry name" value="Retrovirus zinc finger-like domains"/>
    <property type="match status" value="1"/>
</dbReference>
<keyword evidence="6" id="KW-1185">Reference proteome</keyword>
<dbReference type="GO" id="GO:0003676">
    <property type="term" value="F:nucleic acid binding"/>
    <property type="evidence" value="ECO:0007669"/>
    <property type="project" value="InterPro"/>
</dbReference>
<evidence type="ECO:0000313" key="5">
    <source>
        <dbReference type="EMBL" id="TVU14684.1"/>
    </source>
</evidence>
<comment type="caution">
    <text evidence="5">The sequence shown here is derived from an EMBL/GenBank/DDBJ whole genome shotgun (WGS) entry which is preliminary data.</text>
</comment>
<evidence type="ECO:0000256" key="3">
    <source>
        <dbReference type="SAM" id="Phobius"/>
    </source>
</evidence>
<dbReference type="Gene3D" id="4.10.60.10">
    <property type="entry name" value="Zinc finger, CCHC-type"/>
    <property type="match status" value="1"/>
</dbReference>
<dbReference type="InterPro" id="IPR001878">
    <property type="entry name" value="Znf_CCHC"/>
</dbReference>
<feature type="compositionally biased region" description="Basic residues" evidence="2">
    <location>
        <begin position="217"/>
        <end position="228"/>
    </location>
</feature>
<sequence length="440" mass="48423">MASNPDGVRLPAAWNYGAVERALRDARDRGDRSIFEPTVGKVFDSPQEGYEFYNMYSWEVGFGIRYGRSRKSSTDRRTRQDIVCACEVLVHYGYKELPPGLILRRWTRDAKNHGDAEAAVSLANQVSNEIDTSAMHTLAYSAAMELVGLTATSRQAFEIGLDFVSRAKQAISSMTVVVGEEVPAPFPSEADNSAGTVAEPARGDLSEFGSVTAPPRVRSRGRPVHTRFKSPIESPGASKRKRAPPADIAAKSPRKSARIGLKQVGNKKNGGPLCRICKCNGHCASKCPQNNVDAEKAKGSRVCKSCGETGHYRTTCGRKSTYSAAYCGEFAGIWRSNTVRNPGRVFYRCSCLRCDCGYFAWRDRRPRLNFSNPGIHSGSVASSSSDRRPMNCTFPPVRIAENGGHDDVVLRIREVDRKVSYVMFVVFAVFLVLVWVALRG</sequence>
<evidence type="ECO:0000256" key="1">
    <source>
        <dbReference type="PROSITE-ProRule" id="PRU00047"/>
    </source>
</evidence>
<proteinExistence type="predicted"/>
<dbReference type="PANTHER" id="PTHR47482:SF5">
    <property type="entry name" value="FAR1 DOMAIN-CONTAINING PROTEIN"/>
    <property type="match status" value="1"/>
</dbReference>
<name>A0A5J9TTK6_9POAL</name>
<keyword evidence="1" id="KW-0479">Metal-binding</keyword>
<dbReference type="InterPro" id="IPR036875">
    <property type="entry name" value="Znf_CCHC_sf"/>
</dbReference>
<evidence type="ECO:0000259" key="4">
    <source>
        <dbReference type="PROSITE" id="PS50158"/>
    </source>
</evidence>